<evidence type="ECO:0000256" key="1">
    <source>
        <dbReference type="ARBA" id="ARBA00004370"/>
    </source>
</evidence>
<evidence type="ECO:0000256" key="2">
    <source>
        <dbReference type="ARBA" id="ARBA00022692"/>
    </source>
</evidence>
<keyword evidence="2" id="KW-0812">Transmembrane</keyword>
<evidence type="ECO:0000313" key="9">
    <source>
        <dbReference type="Proteomes" id="UP000310017"/>
    </source>
</evidence>
<dbReference type="PANTHER" id="PTHR12815">
    <property type="entry name" value="SORTING AND ASSEMBLY MACHINERY SAMM50 PROTEIN FAMILY MEMBER"/>
    <property type="match status" value="1"/>
</dbReference>
<accession>A0A5B7SKL8</accession>
<proteinExistence type="predicted"/>
<feature type="domain" description="Bacterial surface antigen (D15)" evidence="7">
    <location>
        <begin position="686"/>
        <end position="844"/>
    </location>
</feature>
<dbReference type="InterPro" id="IPR039910">
    <property type="entry name" value="D15-like"/>
</dbReference>
<dbReference type="OrthoDB" id="9814535at2"/>
<reference evidence="8 9" key="1">
    <citation type="submission" date="2019-05" db="EMBL/GenBank/DDBJ databases">
        <title>Genome sequencing of F202Z8.</title>
        <authorList>
            <person name="Kwon Y.M."/>
        </authorList>
    </citation>
    <scope>NUCLEOTIDE SEQUENCE [LARGE SCALE GENOMIC DNA]</scope>
    <source>
        <strain evidence="8 9">F202Z8</strain>
    </source>
</reference>
<evidence type="ECO:0000256" key="4">
    <source>
        <dbReference type="ARBA" id="ARBA00023136"/>
    </source>
</evidence>
<feature type="signal peptide" evidence="6">
    <location>
        <begin position="1"/>
        <end position="27"/>
    </location>
</feature>
<organism evidence="8 9">
    <name type="scientific">Aggregatimonas sangjinii</name>
    <dbReference type="NCBI Taxonomy" id="2583587"/>
    <lineage>
        <taxon>Bacteria</taxon>
        <taxon>Pseudomonadati</taxon>
        <taxon>Bacteroidota</taxon>
        <taxon>Flavobacteriia</taxon>
        <taxon>Flavobacteriales</taxon>
        <taxon>Flavobacteriaceae</taxon>
        <taxon>Aggregatimonas</taxon>
    </lineage>
</organism>
<dbReference type="EMBL" id="CP040710">
    <property type="protein sequence ID" value="QCW99085.1"/>
    <property type="molecule type" value="Genomic_DNA"/>
</dbReference>
<dbReference type="Proteomes" id="UP000310017">
    <property type="component" value="Chromosome"/>
</dbReference>
<dbReference type="PROSITE" id="PS51257">
    <property type="entry name" value="PROKAR_LIPOPROTEIN"/>
    <property type="match status" value="1"/>
</dbReference>
<dbReference type="AlphaFoldDB" id="A0A5B7SKL8"/>
<comment type="subcellular location">
    <subcellularLocation>
        <location evidence="1">Membrane</location>
    </subcellularLocation>
</comment>
<name>A0A5B7SKL8_9FLAO</name>
<keyword evidence="9" id="KW-1185">Reference proteome</keyword>
<keyword evidence="5" id="KW-0998">Cell outer membrane</keyword>
<dbReference type="PANTHER" id="PTHR12815:SF47">
    <property type="entry name" value="TRANSLOCATION AND ASSEMBLY MODULE SUBUNIT TAMA"/>
    <property type="match status" value="1"/>
</dbReference>
<keyword evidence="3 6" id="KW-0732">Signal</keyword>
<gene>
    <name evidence="8" type="ORF">FGM00_02745</name>
</gene>
<dbReference type="InterPro" id="IPR000184">
    <property type="entry name" value="Bac_surfAg_D15"/>
</dbReference>
<evidence type="ECO:0000256" key="5">
    <source>
        <dbReference type="ARBA" id="ARBA00023237"/>
    </source>
</evidence>
<evidence type="ECO:0000256" key="3">
    <source>
        <dbReference type="ARBA" id="ARBA00022729"/>
    </source>
</evidence>
<evidence type="ECO:0000259" key="7">
    <source>
        <dbReference type="Pfam" id="PF01103"/>
    </source>
</evidence>
<evidence type="ECO:0000256" key="6">
    <source>
        <dbReference type="SAM" id="SignalP"/>
    </source>
</evidence>
<sequence length="867" mass="99749">MWRPLRTKKFYAKISLLLLAVAITSCNTLKRVENDELLIHKNLIVVDSVKIKNEAIETLILQKENTKVLGYPVRLNIYNWAKKNPDSSYQAWLHRKPKREKRLANILSQKQADRLGESYLVKGLSETLKSIGEPPAILDTSLTRRSVERLGAYYRSKGYFNNNTHFEIDSLSKKQRAEVKYKLTLGKPFMIDTVMHRIASTALDSIYELHSESSLVQKGNQIDLEDFSGERERLTNLFRNTGIYNFQESSIYFNFLGDTTKIADDQLISAELNIDNLKTRDDGGETTKEYKVFTFDNVNIYTDFLYDERDKEQQFIRHKGYSIYYRGKLRFKPETLTDAIFFEKDSVYRNIDKLRTYRRINDLNVFRYPTITTVKDSTGNTLTANIYLSARPKYSLGQNVDVTHSNIQQIGIGYSPSLKARNLFGGAENLSLSGRLSVGNSRDPNIVDNKFFNIQEFGADLSLDFPRIWFPFVNTAKLIPGYTLPRTRLSLGYTSQRNVGLDKQTFNTILGYNWKPTDRTRHAIELINVQYVNNVRPEQFFRFYRSSYAQLNDIATDDQDQIDYVTVLPDLFETPEGSTEPRLIIPNGTTGFIEAIQSGRVGATLDNSRRVNQIEERRQRLTENNLITTTNYTFNLNNKTGITDNNYYQFRFKVESAGNILSALSGVIDYGEENGKKEIIDVPFSQYIKTEFDFVKYWDLSRSNVLAFRTFAGIAVPYGNSTNIPFLRSYFAGGPNDNRGWFPYSLGPGKTNALQDFNEANFKLAFNLEYRFPIVGDFKGALFVDAGNIWNVFDDVEDPDAKFNGVSSFKDIALGSGFGIRYDFTYFVFRADIGFKTYNPAEEDSKRWFRDYNFANSVLQIGINYPF</sequence>
<keyword evidence="4" id="KW-0472">Membrane</keyword>
<dbReference type="GO" id="GO:0019867">
    <property type="term" value="C:outer membrane"/>
    <property type="evidence" value="ECO:0007669"/>
    <property type="project" value="InterPro"/>
</dbReference>
<dbReference type="KEGG" id="asag:FGM00_02745"/>
<evidence type="ECO:0000313" key="8">
    <source>
        <dbReference type="EMBL" id="QCW99085.1"/>
    </source>
</evidence>
<dbReference type="Gene3D" id="2.40.160.50">
    <property type="entry name" value="membrane protein fhac: a member of the omp85/tpsb transporter family"/>
    <property type="match status" value="1"/>
</dbReference>
<protein>
    <submittedName>
        <fullName evidence="8">Outer membrane protein assembly factor</fullName>
    </submittedName>
</protein>
<feature type="chain" id="PRO_5022671310" evidence="6">
    <location>
        <begin position="28"/>
        <end position="867"/>
    </location>
</feature>
<dbReference type="Pfam" id="PF01103">
    <property type="entry name" value="Omp85"/>
    <property type="match status" value="1"/>
</dbReference>